<name>A0ABV7RUN5_9GAMM</name>
<dbReference type="RefSeq" id="WP_386760219.1">
    <property type="nucleotide sequence ID" value="NZ_JBHRXK010000014.1"/>
</dbReference>
<accession>A0ABV7RUN5</accession>
<dbReference type="PROSITE" id="PS51186">
    <property type="entry name" value="GNAT"/>
    <property type="match status" value="1"/>
</dbReference>
<keyword evidence="3" id="KW-1185">Reference proteome</keyword>
<dbReference type="Gene3D" id="3.40.630.30">
    <property type="match status" value="1"/>
</dbReference>
<organism evidence="2 3">
    <name type="scientific">Lysobacter cavernae</name>
    <dbReference type="NCBI Taxonomy" id="1685901"/>
    <lineage>
        <taxon>Bacteria</taxon>
        <taxon>Pseudomonadati</taxon>
        <taxon>Pseudomonadota</taxon>
        <taxon>Gammaproteobacteria</taxon>
        <taxon>Lysobacterales</taxon>
        <taxon>Lysobacteraceae</taxon>
        <taxon>Lysobacter</taxon>
    </lineage>
</organism>
<sequence length="190" mass="21372">MNDRRTAIKLTFREVDATTWPDFERLFAARGGPKSCWCMLWRATADEARRRDGASRRAAMAARVRAGMPVGLLGYHDGEPVAWCSIAPRASYRRLVSDGSPDDGVWSIACFFVVRPLRGSGVTRQLLAAALRLARRHGARVVEAYPVDADSPSYRFMGFVPLFEAAGFRETGREGTRRHVMRRELRAPMR</sequence>
<dbReference type="InterPro" id="IPR016181">
    <property type="entry name" value="Acyl_CoA_acyltransferase"/>
</dbReference>
<evidence type="ECO:0000259" key="1">
    <source>
        <dbReference type="PROSITE" id="PS51186"/>
    </source>
</evidence>
<keyword evidence="2" id="KW-0808">Transferase</keyword>
<feature type="domain" description="N-acetyltransferase" evidence="1">
    <location>
        <begin position="10"/>
        <end position="186"/>
    </location>
</feature>
<reference evidence="3" key="1">
    <citation type="journal article" date="2019" name="Int. J. Syst. Evol. Microbiol.">
        <title>The Global Catalogue of Microorganisms (GCM) 10K type strain sequencing project: providing services to taxonomists for standard genome sequencing and annotation.</title>
        <authorList>
            <consortium name="The Broad Institute Genomics Platform"/>
            <consortium name="The Broad Institute Genome Sequencing Center for Infectious Disease"/>
            <person name="Wu L."/>
            <person name="Ma J."/>
        </authorList>
    </citation>
    <scope>NUCLEOTIDE SEQUENCE [LARGE SCALE GENOMIC DNA]</scope>
    <source>
        <strain evidence="3">KCTC 42875</strain>
    </source>
</reference>
<dbReference type="EC" id="2.3.1.-" evidence="2"/>
<gene>
    <name evidence="2" type="ORF">ACFOLC_15750</name>
</gene>
<dbReference type="GO" id="GO:0016746">
    <property type="term" value="F:acyltransferase activity"/>
    <property type="evidence" value="ECO:0007669"/>
    <property type="project" value="UniProtKB-KW"/>
</dbReference>
<dbReference type="Pfam" id="PF00583">
    <property type="entry name" value="Acetyltransf_1"/>
    <property type="match status" value="1"/>
</dbReference>
<evidence type="ECO:0000313" key="2">
    <source>
        <dbReference type="EMBL" id="MFC3552458.1"/>
    </source>
</evidence>
<keyword evidence="2" id="KW-0012">Acyltransferase</keyword>
<proteinExistence type="predicted"/>
<evidence type="ECO:0000313" key="3">
    <source>
        <dbReference type="Proteomes" id="UP001595740"/>
    </source>
</evidence>
<dbReference type="InterPro" id="IPR000182">
    <property type="entry name" value="GNAT_dom"/>
</dbReference>
<dbReference type="Proteomes" id="UP001595740">
    <property type="component" value="Unassembled WGS sequence"/>
</dbReference>
<dbReference type="EMBL" id="JBHRXK010000014">
    <property type="protein sequence ID" value="MFC3552458.1"/>
    <property type="molecule type" value="Genomic_DNA"/>
</dbReference>
<protein>
    <submittedName>
        <fullName evidence="2">GNAT family N-acetyltransferase</fullName>
        <ecNumber evidence="2">2.3.1.-</ecNumber>
    </submittedName>
</protein>
<dbReference type="SUPFAM" id="SSF55729">
    <property type="entry name" value="Acyl-CoA N-acyltransferases (Nat)"/>
    <property type="match status" value="1"/>
</dbReference>
<comment type="caution">
    <text evidence="2">The sequence shown here is derived from an EMBL/GenBank/DDBJ whole genome shotgun (WGS) entry which is preliminary data.</text>
</comment>